<keyword evidence="1" id="KW-0472">Membrane</keyword>
<organism evidence="2 3">
    <name type="scientific">Mycena albidolilacea</name>
    <dbReference type="NCBI Taxonomy" id="1033008"/>
    <lineage>
        <taxon>Eukaryota</taxon>
        <taxon>Fungi</taxon>
        <taxon>Dikarya</taxon>
        <taxon>Basidiomycota</taxon>
        <taxon>Agaricomycotina</taxon>
        <taxon>Agaricomycetes</taxon>
        <taxon>Agaricomycetidae</taxon>
        <taxon>Agaricales</taxon>
        <taxon>Marasmiineae</taxon>
        <taxon>Mycenaceae</taxon>
        <taxon>Mycena</taxon>
    </lineage>
</organism>
<keyword evidence="1" id="KW-1133">Transmembrane helix</keyword>
<reference evidence="2" key="1">
    <citation type="submission" date="2023-03" db="EMBL/GenBank/DDBJ databases">
        <title>Massive genome expansion in bonnet fungi (Mycena s.s.) driven by repeated elements and novel gene families across ecological guilds.</title>
        <authorList>
            <consortium name="Lawrence Berkeley National Laboratory"/>
            <person name="Harder C.B."/>
            <person name="Miyauchi S."/>
            <person name="Viragh M."/>
            <person name="Kuo A."/>
            <person name="Thoen E."/>
            <person name="Andreopoulos B."/>
            <person name="Lu D."/>
            <person name="Skrede I."/>
            <person name="Drula E."/>
            <person name="Henrissat B."/>
            <person name="Morin E."/>
            <person name="Kohler A."/>
            <person name="Barry K."/>
            <person name="LaButti K."/>
            <person name="Morin E."/>
            <person name="Salamov A."/>
            <person name="Lipzen A."/>
            <person name="Mereny Z."/>
            <person name="Hegedus B."/>
            <person name="Baldrian P."/>
            <person name="Stursova M."/>
            <person name="Weitz H."/>
            <person name="Taylor A."/>
            <person name="Grigoriev I.V."/>
            <person name="Nagy L.G."/>
            <person name="Martin F."/>
            <person name="Kauserud H."/>
        </authorList>
    </citation>
    <scope>NUCLEOTIDE SEQUENCE</scope>
    <source>
        <strain evidence="2">CBHHK002</strain>
    </source>
</reference>
<name>A0AAD7AJ43_9AGAR</name>
<dbReference type="Proteomes" id="UP001218218">
    <property type="component" value="Unassembled WGS sequence"/>
</dbReference>
<feature type="transmembrane region" description="Helical" evidence="1">
    <location>
        <begin position="108"/>
        <end position="126"/>
    </location>
</feature>
<evidence type="ECO:0000313" key="3">
    <source>
        <dbReference type="Proteomes" id="UP001218218"/>
    </source>
</evidence>
<sequence>MQAQVLSLVVGDSGIHLPLASALFLFGLMANVFGALLSFEAARWFEMLTEKEAEFCMSRQDGSFSSVDASFEEGAAFNREDEKSPEAHCRSYGPADPWIAVSISAGPYLVILGMGSFIVGLLLYTWRTQGPATKVVLVTFCVICAALFPPFGLRHNRYWVLDRLNLERRSDVRYPWSKGRKMRC</sequence>
<comment type="caution">
    <text evidence="2">The sequence shown here is derived from an EMBL/GenBank/DDBJ whole genome shotgun (WGS) entry which is preliminary data.</text>
</comment>
<feature type="transmembrane region" description="Helical" evidence="1">
    <location>
        <begin position="15"/>
        <end position="39"/>
    </location>
</feature>
<accession>A0AAD7AJ43</accession>
<dbReference type="AlphaFoldDB" id="A0AAD7AJ43"/>
<feature type="transmembrane region" description="Helical" evidence="1">
    <location>
        <begin position="132"/>
        <end position="153"/>
    </location>
</feature>
<evidence type="ECO:0000256" key="1">
    <source>
        <dbReference type="SAM" id="Phobius"/>
    </source>
</evidence>
<keyword evidence="3" id="KW-1185">Reference proteome</keyword>
<proteinExistence type="predicted"/>
<protein>
    <recommendedName>
        <fullName evidence="4">Transmembrane protein</fullName>
    </recommendedName>
</protein>
<gene>
    <name evidence="2" type="ORF">DFH08DRAFT_358037</name>
</gene>
<keyword evidence="1" id="KW-0812">Transmembrane</keyword>
<evidence type="ECO:0000313" key="2">
    <source>
        <dbReference type="EMBL" id="KAJ7360660.1"/>
    </source>
</evidence>
<evidence type="ECO:0008006" key="4">
    <source>
        <dbReference type="Google" id="ProtNLM"/>
    </source>
</evidence>
<dbReference type="EMBL" id="JARIHO010000005">
    <property type="protein sequence ID" value="KAJ7360660.1"/>
    <property type="molecule type" value="Genomic_DNA"/>
</dbReference>